<dbReference type="GO" id="GO:0004693">
    <property type="term" value="F:cyclin-dependent protein serine/threonine kinase activity"/>
    <property type="evidence" value="ECO:0007669"/>
    <property type="project" value="UniProtKB-EC"/>
</dbReference>
<evidence type="ECO:0000256" key="3">
    <source>
        <dbReference type="ARBA" id="ARBA00022553"/>
    </source>
</evidence>
<dbReference type="Proteomes" id="UP000271098">
    <property type="component" value="Unassembled WGS sequence"/>
</dbReference>
<gene>
    <name evidence="13" type="ORF">GPUH_LOCUS21246</name>
</gene>
<dbReference type="GO" id="GO:0005524">
    <property type="term" value="F:ATP binding"/>
    <property type="evidence" value="ECO:0007669"/>
    <property type="project" value="UniProtKB-KW"/>
</dbReference>
<dbReference type="InterPro" id="IPR000719">
    <property type="entry name" value="Prot_kinase_dom"/>
</dbReference>
<keyword evidence="4" id="KW-0808">Transferase</keyword>
<comment type="catalytic activity">
    <reaction evidence="10">
        <text>L-seryl-[protein] + ATP = O-phospho-L-seryl-[protein] + ADP + H(+)</text>
        <dbReference type="Rhea" id="RHEA:17989"/>
        <dbReference type="Rhea" id="RHEA-COMP:9863"/>
        <dbReference type="Rhea" id="RHEA-COMP:11604"/>
        <dbReference type="ChEBI" id="CHEBI:15378"/>
        <dbReference type="ChEBI" id="CHEBI:29999"/>
        <dbReference type="ChEBI" id="CHEBI:30616"/>
        <dbReference type="ChEBI" id="CHEBI:83421"/>
        <dbReference type="ChEBI" id="CHEBI:456216"/>
        <dbReference type="EC" id="2.7.11.22"/>
    </reaction>
</comment>
<organism evidence="15">
    <name type="scientific">Gongylonema pulchrum</name>
    <dbReference type="NCBI Taxonomy" id="637853"/>
    <lineage>
        <taxon>Eukaryota</taxon>
        <taxon>Metazoa</taxon>
        <taxon>Ecdysozoa</taxon>
        <taxon>Nematoda</taxon>
        <taxon>Chromadorea</taxon>
        <taxon>Rhabditida</taxon>
        <taxon>Spirurina</taxon>
        <taxon>Spiruromorpha</taxon>
        <taxon>Spiruroidea</taxon>
        <taxon>Gongylonematidae</taxon>
        <taxon>Gongylonema</taxon>
    </lineage>
</organism>
<protein>
    <submittedName>
        <fullName evidence="15">Protein kinase domain-containing protein</fullName>
    </submittedName>
</protein>
<comment type="subcellular location">
    <subcellularLocation>
        <location evidence="1">Nucleus</location>
    </subcellularLocation>
</comment>
<evidence type="ECO:0000256" key="7">
    <source>
        <dbReference type="ARBA" id="ARBA00022840"/>
    </source>
</evidence>
<evidence type="ECO:0000256" key="10">
    <source>
        <dbReference type="ARBA" id="ARBA00048367"/>
    </source>
</evidence>
<evidence type="ECO:0000256" key="2">
    <source>
        <dbReference type="ARBA" id="ARBA00022527"/>
    </source>
</evidence>
<reference evidence="13 14" key="2">
    <citation type="submission" date="2018-11" db="EMBL/GenBank/DDBJ databases">
        <authorList>
            <consortium name="Pathogen Informatics"/>
        </authorList>
    </citation>
    <scope>NUCLEOTIDE SEQUENCE [LARGE SCALE GENOMIC DNA]</scope>
</reference>
<comment type="catalytic activity">
    <reaction evidence="9">
        <text>L-threonyl-[protein] + ATP = O-phospho-L-threonyl-[protein] + ADP + H(+)</text>
        <dbReference type="Rhea" id="RHEA:46608"/>
        <dbReference type="Rhea" id="RHEA-COMP:11060"/>
        <dbReference type="Rhea" id="RHEA-COMP:11605"/>
        <dbReference type="ChEBI" id="CHEBI:15378"/>
        <dbReference type="ChEBI" id="CHEBI:30013"/>
        <dbReference type="ChEBI" id="CHEBI:30616"/>
        <dbReference type="ChEBI" id="CHEBI:61977"/>
        <dbReference type="ChEBI" id="CHEBI:456216"/>
        <dbReference type="EC" id="2.7.11.22"/>
    </reaction>
</comment>
<keyword evidence="14" id="KW-1185">Reference proteome</keyword>
<keyword evidence="5" id="KW-0547">Nucleotide-binding</keyword>
<keyword evidence="8" id="KW-0539">Nucleus</keyword>
<proteinExistence type="predicted"/>
<comment type="catalytic activity">
    <reaction evidence="11">
        <text>[DNA-directed RNA polymerase] + ATP = phospho-[DNA-directed RNA polymerase] + ADP + H(+)</text>
        <dbReference type="Rhea" id="RHEA:10216"/>
        <dbReference type="Rhea" id="RHEA-COMP:11321"/>
        <dbReference type="Rhea" id="RHEA-COMP:11322"/>
        <dbReference type="ChEBI" id="CHEBI:15378"/>
        <dbReference type="ChEBI" id="CHEBI:30616"/>
        <dbReference type="ChEBI" id="CHEBI:43176"/>
        <dbReference type="ChEBI" id="CHEBI:68546"/>
        <dbReference type="ChEBI" id="CHEBI:456216"/>
        <dbReference type="EC" id="2.7.11.23"/>
    </reaction>
</comment>
<name>A0A183EJV5_9BILA</name>
<dbReference type="AlphaFoldDB" id="A0A183EJV5"/>
<dbReference type="PROSITE" id="PS50011">
    <property type="entry name" value="PROTEIN_KINASE_DOM"/>
    <property type="match status" value="1"/>
</dbReference>
<evidence type="ECO:0000256" key="6">
    <source>
        <dbReference type="ARBA" id="ARBA00022777"/>
    </source>
</evidence>
<dbReference type="WBParaSite" id="GPUH_0002127101-mRNA-1">
    <property type="protein sequence ID" value="GPUH_0002127101-mRNA-1"/>
    <property type="gene ID" value="GPUH_0002127101"/>
</dbReference>
<evidence type="ECO:0000256" key="5">
    <source>
        <dbReference type="ARBA" id="ARBA00022741"/>
    </source>
</evidence>
<sequence length="228" mass="25752">MKRDTSSEDVLANYEHIQKIGEGTHGAVYKFLDKRAGKFVAMEKVLTLDDDEGIPAAVIREIGLLRNLVHPDIKALGEVALEAYHSYLVFEYLPTNLKDYIRSLPDGQLIERDVQKQYTYQILRATCFCHRFGALHCNLKPENILLDGNGALKSADFGLAQRVDGVMIKMCTHELKAHTRELWYLAPELLLGSVRYSLGADIWSIGCIFAELATRKPLFQGRSRAEQL</sequence>
<evidence type="ECO:0000259" key="12">
    <source>
        <dbReference type="PROSITE" id="PS50011"/>
    </source>
</evidence>
<reference evidence="15" key="1">
    <citation type="submission" date="2016-06" db="UniProtKB">
        <authorList>
            <consortium name="WormBaseParasite"/>
        </authorList>
    </citation>
    <scope>IDENTIFICATION</scope>
</reference>
<evidence type="ECO:0000256" key="9">
    <source>
        <dbReference type="ARBA" id="ARBA00047811"/>
    </source>
</evidence>
<dbReference type="Gene3D" id="1.10.510.10">
    <property type="entry name" value="Transferase(Phosphotransferase) domain 1"/>
    <property type="match status" value="1"/>
</dbReference>
<evidence type="ECO:0000313" key="13">
    <source>
        <dbReference type="EMBL" id="VDN37849.1"/>
    </source>
</evidence>
<dbReference type="InterPro" id="IPR011009">
    <property type="entry name" value="Kinase-like_dom_sf"/>
</dbReference>
<dbReference type="GO" id="GO:0007095">
    <property type="term" value="P:mitotic G2 DNA damage checkpoint signaling"/>
    <property type="evidence" value="ECO:0007669"/>
    <property type="project" value="TreeGrafter"/>
</dbReference>
<feature type="domain" description="Protein kinase" evidence="12">
    <location>
        <begin position="14"/>
        <end position="228"/>
    </location>
</feature>
<keyword evidence="2" id="KW-0723">Serine/threonine-protein kinase</keyword>
<keyword evidence="6" id="KW-0418">Kinase</keyword>
<dbReference type="GO" id="GO:0008353">
    <property type="term" value="F:RNA polymerase II CTD heptapeptide repeat kinase activity"/>
    <property type="evidence" value="ECO:0007669"/>
    <property type="project" value="UniProtKB-EC"/>
</dbReference>
<dbReference type="PANTHER" id="PTHR24056">
    <property type="entry name" value="CELL DIVISION PROTEIN KINASE"/>
    <property type="match status" value="1"/>
</dbReference>
<dbReference type="GO" id="GO:0005634">
    <property type="term" value="C:nucleus"/>
    <property type="evidence" value="ECO:0007669"/>
    <property type="project" value="UniProtKB-SubCell"/>
</dbReference>
<accession>A0A183EJV5</accession>
<dbReference type="Gene3D" id="3.30.200.20">
    <property type="entry name" value="Phosphorylase Kinase, domain 1"/>
    <property type="match status" value="1"/>
</dbReference>
<evidence type="ECO:0000256" key="11">
    <source>
        <dbReference type="ARBA" id="ARBA00049280"/>
    </source>
</evidence>
<keyword evidence="7" id="KW-0067">ATP-binding</keyword>
<evidence type="ECO:0000256" key="8">
    <source>
        <dbReference type="ARBA" id="ARBA00023242"/>
    </source>
</evidence>
<evidence type="ECO:0000256" key="1">
    <source>
        <dbReference type="ARBA" id="ARBA00004123"/>
    </source>
</evidence>
<dbReference type="SUPFAM" id="SSF56112">
    <property type="entry name" value="Protein kinase-like (PK-like)"/>
    <property type="match status" value="1"/>
</dbReference>
<evidence type="ECO:0000313" key="15">
    <source>
        <dbReference type="WBParaSite" id="GPUH_0002127101-mRNA-1"/>
    </source>
</evidence>
<evidence type="ECO:0000256" key="4">
    <source>
        <dbReference type="ARBA" id="ARBA00022679"/>
    </source>
</evidence>
<dbReference type="GO" id="GO:0000086">
    <property type="term" value="P:G2/M transition of mitotic cell cycle"/>
    <property type="evidence" value="ECO:0007669"/>
    <property type="project" value="TreeGrafter"/>
</dbReference>
<dbReference type="InterPro" id="IPR050108">
    <property type="entry name" value="CDK"/>
</dbReference>
<keyword evidence="3" id="KW-0597">Phosphoprotein</keyword>
<evidence type="ECO:0000313" key="14">
    <source>
        <dbReference type="Proteomes" id="UP000271098"/>
    </source>
</evidence>
<dbReference type="OrthoDB" id="1732493at2759"/>
<dbReference type="EMBL" id="UYRT01092146">
    <property type="protein sequence ID" value="VDN37849.1"/>
    <property type="molecule type" value="Genomic_DNA"/>
</dbReference>
<dbReference type="Pfam" id="PF00069">
    <property type="entry name" value="Pkinase"/>
    <property type="match status" value="1"/>
</dbReference>
<dbReference type="PANTHER" id="PTHR24056:SF334">
    <property type="entry name" value="CYCLIN-DEPENDENT KINASE 1"/>
    <property type="match status" value="1"/>
</dbReference>